<dbReference type="GO" id="GO:0004523">
    <property type="term" value="F:RNA-DNA hybrid ribonuclease activity"/>
    <property type="evidence" value="ECO:0007669"/>
    <property type="project" value="InterPro"/>
</dbReference>
<dbReference type="OrthoDB" id="1744872at2759"/>
<feature type="domain" description="Reverse transcriptase zinc-binding" evidence="2">
    <location>
        <begin position="438"/>
        <end position="502"/>
    </location>
</feature>
<dbReference type="InterPro" id="IPR044730">
    <property type="entry name" value="RNase_H-like_dom_plant"/>
</dbReference>
<dbReference type="InterPro" id="IPR002156">
    <property type="entry name" value="RNaseH_domain"/>
</dbReference>
<accession>A0A9D3UI83</accession>
<feature type="domain" description="RNase H type-1" evidence="1">
    <location>
        <begin position="511"/>
        <end position="615"/>
    </location>
</feature>
<dbReference type="InterPro" id="IPR053151">
    <property type="entry name" value="RNase_H-like"/>
</dbReference>
<keyword evidence="4" id="KW-1185">Reference proteome</keyword>
<evidence type="ECO:0000313" key="3">
    <source>
        <dbReference type="EMBL" id="KAH1045831.1"/>
    </source>
</evidence>
<evidence type="ECO:0000259" key="2">
    <source>
        <dbReference type="Pfam" id="PF13966"/>
    </source>
</evidence>
<dbReference type="Proteomes" id="UP000828251">
    <property type="component" value="Unassembled WGS sequence"/>
</dbReference>
<dbReference type="Gene3D" id="3.30.420.10">
    <property type="entry name" value="Ribonuclease H-like superfamily/Ribonuclease H"/>
    <property type="match status" value="1"/>
</dbReference>
<protein>
    <recommendedName>
        <fullName evidence="5">Reverse transcriptase zinc-binding domain-containing protein</fullName>
    </recommendedName>
</protein>
<dbReference type="GO" id="GO:0003676">
    <property type="term" value="F:nucleic acid binding"/>
    <property type="evidence" value="ECO:0007669"/>
    <property type="project" value="InterPro"/>
</dbReference>
<gene>
    <name evidence="3" type="ORF">J1N35_036615</name>
</gene>
<dbReference type="PANTHER" id="PTHR47723:SF13">
    <property type="entry name" value="PUTATIVE-RELATED"/>
    <property type="match status" value="1"/>
</dbReference>
<reference evidence="3 4" key="1">
    <citation type="journal article" date="2021" name="Plant Biotechnol. J.">
        <title>Multi-omics assisted identification of the key and species-specific regulatory components of drought-tolerant mechanisms in Gossypium stocksii.</title>
        <authorList>
            <person name="Yu D."/>
            <person name="Ke L."/>
            <person name="Zhang D."/>
            <person name="Wu Y."/>
            <person name="Sun Y."/>
            <person name="Mei J."/>
            <person name="Sun J."/>
            <person name="Sun Y."/>
        </authorList>
    </citation>
    <scope>NUCLEOTIDE SEQUENCE [LARGE SCALE GENOMIC DNA]</scope>
    <source>
        <strain evidence="4">cv. E1</strain>
        <tissue evidence="3">Leaf</tissue>
    </source>
</reference>
<evidence type="ECO:0000313" key="4">
    <source>
        <dbReference type="Proteomes" id="UP000828251"/>
    </source>
</evidence>
<dbReference type="PANTHER" id="PTHR47723">
    <property type="entry name" value="OS05G0353850 PROTEIN"/>
    <property type="match status" value="1"/>
</dbReference>
<dbReference type="CDD" id="cd06222">
    <property type="entry name" value="RNase_H_like"/>
    <property type="match status" value="1"/>
</dbReference>
<comment type="caution">
    <text evidence="3">The sequence shown here is derived from an EMBL/GenBank/DDBJ whole genome shotgun (WGS) entry which is preliminary data.</text>
</comment>
<sequence length="644" mass="74288">MGDFNAILSPEDKRSPYTNVKVWNRNVYGFLGTRKWHLKRALSNIQKAFDHFPSSHLAKKDMDVRDELENVLEHEDLLWRDWCFDQDMLQSTAVEFFERLYGEALPILSSSSNSDFPSLTLLEVNFLEKAITNEEIKKALFDMAPLKAPGSDRFHAHFFQSQWDTFREDVCQWNGVPTRKFKPVRGIHQSCHLSPYLFVLCMEDLGNSIQANRDAGHRISVRKSNIYFSKSTDGGVRNQISQMFGFQEVQNLDTYLGITLLHERVTSSTLTFIVEKDSICLPRARGGLGFRHFNDQNNSFLMKIGFSLTSQSNALWVRVLHSKYGWKDRLLDSISRNHCLHLWNSLSKIWPTLWDNLIWSIGDGALARCWKDPWILGIGSLISKIPFFSNLDLDCCVKEFANLDGSWNLDLFRIWLSEDVICRITSIPPLYLDSGQDRVIWTQSASRTFSRVRVFLWLALKNRLLTNAKRTRRGIGHNSSCPLYGYEFEDLAHVLRDCPFAKDRFWARCYRGVVKDQDENWIVGYTRFLGVCSPFEAEVWSILDGLLTFLNKGYRRATILTDNVEVAQNMMDLSLEDSGIGVLRRTQPIMKVEGNWKVKHILRSQNLVAGRLAKLSLSWKTSLQILNEAPEEISVLLQEENDNG</sequence>
<evidence type="ECO:0000259" key="1">
    <source>
        <dbReference type="Pfam" id="PF13456"/>
    </source>
</evidence>
<dbReference type="AlphaFoldDB" id="A0A9D3UI83"/>
<organism evidence="3 4">
    <name type="scientific">Gossypium stocksii</name>
    <dbReference type="NCBI Taxonomy" id="47602"/>
    <lineage>
        <taxon>Eukaryota</taxon>
        <taxon>Viridiplantae</taxon>
        <taxon>Streptophyta</taxon>
        <taxon>Embryophyta</taxon>
        <taxon>Tracheophyta</taxon>
        <taxon>Spermatophyta</taxon>
        <taxon>Magnoliopsida</taxon>
        <taxon>eudicotyledons</taxon>
        <taxon>Gunneridae</taxon>
        <taxon>Pentapetalae</taxon>
        <taxon>rosids</taxon>
        <taxon>malvids</taxon>
        <taxon>Malvales</taxon>
        <taxon>Malvaceae</taxon>
        <taxon>Malvoideae</taxon>
        <taxon>Gossypium</taxon>
    </lineage>
</organism>
<dbReference type="InterPro" id="IPR026960">
    <property type="entry name" value="RVT-Znf"/>
</dbReference>
<dbReference type="Pfam" id="PF13966">
    <property type="entry name" value="zf-RVT"/>
    <property type="match status" value="1"/>
</dbReference>
<dbReference type="EMBL" id="JAIQCV010000011">
    <property type="protein sequence ID" value="KAH1045831.1"/>
    <property type="molecule type" value="Genomic_DNA"/>
</dbReference>
<evidence type="ECO:0008006" key="5">
    <source>
        <dbReference type="Google" id="ProtNLM"/>
    </source>
</evidence>
<dbReference type="InterPro" id="IPR036397">
    <property type="entry name" value="RNaseH_sf"/>
</dbReference>
<name>A0A9D3UI83_9ROSI</name>
<dbReference type="Pfam" id="PF13456">
    <property type="entry name" value="RVT_3"/>
    <property type="match status" value="1"/>
</dbReference>
<proteinExistence type="predicted"/>